<dbReference type="AlphaFoldDB" id="A0AAJ6BGF1"/>
<name>A0AAJ6BGF1_9BACT</name>
<dbReference type="SMART" id="SM00421">
    <property type="entry name" value="HTH_LUXR"/>
    <property type="match status" value="1"/>
</dbReference>
<dbReference type="InterPro" id="IPR016032">
    <property type="entry name" value="Sig_transdc_resp-reg_C-effctor"/>
</dbReference>
<accession>A0AAJ6BGF1</accession>
<dbReference type="SMART" id="SM00448">
    <property type="entry name" value="REC"/>
    <property type="match status" value="1"/>
</dbReference>
<dbReference type="PROSITE" id="PS50110">
    <property type="entry name" value="RESPONSE_REGULATORY"/>
    <property type="match status" value="1"/>
</dbReference>
<evidence type="ECO:0000256" key="3">
    <source>
        <dbReference type="PROSITE-ProRule" id="PRU00169"/>
    </source>
</evidence>
<dbReference type="InterPro" id="IPR000792">
    <property type="entry name" value="Tscrpt_reg_LuxR_C"/>
</dbReference>
<evidence type="ECO:0000256" key="1">
    <source>
        <dbReference type="ARBA" id="ARBA00022553"/>
    </source>
</evidence>
<dbReference type="GO" id="GO:0000160">
    <property type="term" value="P:phosphorelay signal transduction system"/>
    <property type="evidence" value="ECO:0007669"/>
    <property type="project" value="InterPro"/>
</dbReference>
<dbReference type="CDD" id="cd17535">
    <property type="entry name" value="REC_NarL-like"/>
    <property type="match status" value="1"/>
</dbReference>
<dbReference type="Pfam" id="PF00196">
    <property type="entry name" value="GerE"/>
    <property type="match status" value="1"/>
</dbReference>
<dbReference type="PANTHER" id="PTHR43214:SF43">
    <property type="entry name" value="TWO-COMPONENT RESPONSE REGULATOR"/>
    <property type="match status" value="1"/>
</dbReference>
<dbReference type="PROSITE" id="PS50043">
    <property type="entry name" value="HTH_LUXR_2"/>
    <property type="match status" value="1"/>
</dbReference>
<evidence type="ECO:0000313" key="7">
    <source>
        <dbReference type="Proteomes" id="UP001220610"/>
    </source>
</evidence>
<feature type="domain" description="HTH luxR-type" evidence="4">
    <location>
        <begin position="148"/>
        <end position="213"/>
    </location>
</feature>
<dbReference type="InterPro" id="IPR039420">
    <property type="entry name" value="WalR-like"/>
</dbReference>
<dbReference type="GO" id="GO:0003677">
    <property type="term" value="F:DNA binding"/>
    <property type="evidence" value="ECO:0007669"/>
    <property type="project" value="UniProtKB-KW"/>
</dbReference>
<dbReference type="InterPro" id="IPR058245">
    <property type="entry name" value="NreC/VraR/RcsB-like_REC"/>
</dbReference>
<dbReference type="SUPFAM" id="SSF46894">
    <property type="entry name" value="C-terminal effector domain of the bipartite response regulators"/>
    <property type="match status" value="1"/>
</dbReference>
<keyword evidence="1 3" id="KW-0597">Phosphoprotein</keyword>
<dbReference type="SUPFAM" id="SSF52172">
    <property type="entry name" value="CheY-like"/>
    <property type="match status" value="1"/>
</dbReference>
<keyword evidence="2" id="KW-0238">DNA-binding</keyword>
<dbReference type="InterPro" id="IPR001789">
    <property type="entry name" value="Sig_transdc_resp-reg_receiver"/>
</dbReference>
<gene>
    <name evidence="6" type="ORF">P0Y53_03825</name>
</gene>
<dbReference type="PRINTS" id="PR00038">
    <property type="entry name" value="HTHLUXR"/>
</dbReference>
<evidence type="ECO:0000259" key="4">
    <source>
        <dbReference type="PROSITE" id="PS50043"/>
    </source>
</evidence>
<dbReference type="InterPro" id="IPR011006">
    <property type="entry name" value="CheY-like_superfamily"/>
</dbReference>
<feature type="modified residue" description="4-aspartylphosphate" evidence="3">
    <location>
        <position position="57"/>
    </location>
</feature>
<evidence type="ECO:0000256" key="2">
    <source>
        <dbReference type="ARBA" id="ARBA00023125"/>
    </source>
</evidence>
<protein>
    <submittedName>
        <fullName evidence="6">Response regulator transcription factor</fullName>
    </submittedName>
</protein>
<evidence type="ECO:0000313" key="6">
    <source>
        <dbReference type="EMBL" id="WEK36620.1"/>
    </source>
</evidence>
<organism evidence="6 7">
    <name type="scientific">Candidatus Pseudobacter hemicellulosilyticus</name>
    <dbReference type="NCBI Taxonomy" id="3121375"/>
    <lineage>
        <taxon>Bacteria</taxon>
        <taxon>Pseudomonadati</taxon>
        <taxon>Bacteroidota</taxon>
        <taxon>Chitinophagia</taxon>
        <taxon>Chitinophagales</taxon>
        <taxon>Chitinophagaceae</taxon>
        <taxon>Pseudobacter</taxon>
    </lineage>
</organism>
<sequence length="217" mass="24442">MAKNISVALVDDHVLLRNGLAALVRNIGHEVVIEAGDGKDLISKLPRSPLPDVVLMDINMPGMNGYETTLWLKQQLPAIRVLALSMYDDESAILRMLRSGARGYILKDSDTPELRIAIDAVITKGFYYTDMITGKLIHSIKTPEDEHGHRKALHLNERELEFLKLACSEMTYKEIADRMHLSPRTIDGYRDTLFEKLNIKTRVGLAIYAIKHGIVHV</sequence>
<dbReference type="Proteomes" id="UP001220610">
    <property type="component" value="Chromosome"/>
</dbReference>
<dbReference type="GO" id="GO:0006355">
    <property type="term" value="P:regulation of DNA-templated transcription"/>
    <property type="evidence" value="ECO:0007669"/>
    <property type="project" value="InterPro"/>
</dbReference>
<dbReference type="PANTHER" id="PTHR43214">
    <property type="entry name" value="TWO-COMPONENT RESPONSE REGULATOR"/>
    <property type="match status" value="1"/>
</dbReference>
<dbReference type="Pfam" id="PF00072">
    <property type="entry name" value="Response_reg"/>
    <property type="match status" value="1"/>
</dbReference>
<evidence type="ECO:0000259" key="5">
    <source>
        <dbReference type="PROSITE" id="PS50110"/>
    </source>
</evidence>
<dbReference type="Gene3D" id="3.40.50.2300">
    <property type="match status" value="1"/>
</dbReference>
<feature type="domain" description="Response regulatory" evidence="5">
    <location>
        <begin position="6"/>
        <end position="122"/>
    </location>
</feature>
<proteinExistence type="predicted"/>
<dbReference type="CDD" id="cd06170">
    <property type="entry name" value="LuxR_C_like"/>
    <property type="match status" value="1"/>
</dbReference>
<dbReference type="EMBL" id="CP119311">
    <property type="protein sequence ID" value="WEK36620.1"/>
    <property type="molecule type" value="Genomic_DNA"/>
</dbReference>
<reference evidence="6" key="1">
    <citation type="submission" date="2023-03" db="EMBL/GenBank/DDBJ databases">
        <title>Andean soil-derived lignocellulolytic bacterial consortium as a source of novel taxa and putative plastic-active enzymes.</title>
        <authorList>
            <person name="Diaz-Garcia L."/>
            <person name="Chuvochina M."/>
            <person name="Feuerriegel G."/>
            <person name="Bunk B."/>
            <person name="Sproer C."/>
            <person name="Streit W.R."/>
            <person name="Rodriguez L.M."/>
            <person name="Overmann J."/>
            <person name="Jimenez D.J."/>
        </authorList>
    </citation>
    <scope>NUCLEOTIDE SEQUENCE</scope>
    <source>
        <strain evidence="6">MAG 7</strain>
    </source>
</reference>